<evidence type="ECO:0000256" key="6">
    <source>
        <dbReference type="ARBA" id="ARBA00022989"/>
    </source>
</evidence>
<comment type="subcellular location">
    <subcellularLocation>
        <location evidence="1">Cell membrane</location>
        <topology evidence="1">Multi-pass membrane protein</topology>
    </subcellularLocation>
</comment>
<keyword evidence="5 8" id="KW-0812">Transmembrane</keyword>
<proteinExistence type="inferred from homology"/>
<keyword evidence="6 8" id="KW-1133">Transmembrane helix</keyword>
<keyword evidence="4" id="KW-1003">Cell membrane</keyword>
<name>A0A840WXD1_9RHOB</name>
<organism evidence="9 10">
    <name type="scientific">Rubricella aquisinus</name>
    <dbReference type="NCBI Taxonomy" id="2028108"/>
    <lineage>
        <taxon>Bacteria</taxon>
        <taxon>Pseudomonadati</taxon>
        <taxon>Pseudomonadota</taxon>
        <taxon>Alphaproteobacteria</taxon>
        <taxon>Rhodobacterales</taxon>
        <taxon>Paracoccaceae</taxon>
        <taxon>Rubricella</taxon>
    </lineage>
</organism>
<keyword evidence="7 8" id="KW-0472">Membrane</keyword>
<keyword evidence="10" id="KW-1185">Reference proteome</keyword>
<evidence type="ECO:0000256" key="1">
    <source>
        <dbReference type="ARBA" id="ARBA00004651"/>
    </source>
</evidence>
<protein>
    <submittedName>
        <fullName evidence="9">Putative branched-subunit amino acid permease</fullName>
    </submittedName>
</protein>
<evidence type="ECO:0000256" key="4">
    <source>
        <dbReference type="ARBA" id="ARBA00022475"/>
    </source>
</evidence>
<comment type="similarity">
    <text evidence="2">Belongs to the AzlC family.</text>
</comment>
<feature type="transmembrane region" description="Helical" evidence="8">
    <location>
        <begin position="12"/>
        <end position="36"/>
    </location>
</feature>
<dbReference type="Proteomes" id="UP000553766">
    <property type="component" value="Unassembled WGS sequence"/>
</dbReference>
<dbReference type="PANTHER" id="PTHR34979:SF1">
    <property type="entry name" value="INNER MEMBRANE PROTEIN YGAZ"/>
    <property type="match status" value="1"/>
</dbReference>
<reference evidence="9 10" key="1">
    <citation type="submission" date="2020-08" db="EMBL/GenBank/DDBJ databases">
        <title>Genomic Encyclopedia of Type Strains, Phase IV (KMG-IV): sequencing the most valuable type-strain genomes for metagenomic binning, comparative biology and taxonomic classification.</title>
        <authorList>
            <person name="Goeker M."/>
        </authorList>
    </citation>
    <scope>NUCLEOTIDE SEQUENCE [LARGE SCALE GENOMIC DNA]</scope>
    <source>
        <strain evidence="9 10">DSM 103377</strain>
    </source>
</reference>
<feature type="transmembrane region" description="Helical" evidence="8">
    <location>
        <begin position="74"/>
        <end position="95"/>
    </location>
</feature>
<comment type="caution">
    <text evidence="9">The sequence shown here is derived from an EMBL/GenBank/DDBJ whole genome shotgun (WGS) entry which is preliminary data.</text>
</comment>
<feature type="transmembrane region" description="Helical" evidence="8">
    <location>
        <begin position="137"/>
        <end position="157"/>
    </location>
</feature>
<evidence type="ECO:0000256" key="8">
    <source>
        <dbReference type="SAM" id="Phobius"/>
    </source>
</evidence>
<feature type="transmembrane region" description="Helical" evidence="8">
    <location>
        <begin position="169"/>
        <end position="186"/>
    </location>
</feature>
<evidence type="ECO:0000256" key="3">
    <source>
        <dbReference type="ARBA" id="ARBA00022448"/>
    </source>
</evidence>
<dbReference type="GO" id="GO:0005886">
    <property type="term" value="C:plasma membrane"/>
    <property type="evidence" value="ECO:0007669"/>
    <property type="project" value="UniProtKB-SubCell"/>
</dbReference>
<evidence type="ECO:0000313" key="10">
    <source>
        <dbReference type="Proteomes" id="UP000553766"/>
    </source>
</evidence>
<feature type="transmembrane region" description="Helical" evidence="8">
    <location>
        <begin position="48"/>
        <end position="67"/>
    </location>
</feature>
<gene>
    <name evidence="9" type="ORF">FHS89_001024</name>
</gene>
<evidence type="ECO:0000256" key="2">
    <source>
        <dbReference type="ARBA" id="ARBA00010735"/>
    </source>
</evidence>
<evidence type="ECO:0000313" key="9">
    <source>
        <dbReference type="EMBL" id="MBB5515014.1"/>
    </source>
</evidence>
<dbReference type="Pfam" id="PF03591">
    <property type="entry name" value="AzlC"/>
    <property type="match status" value="1"/>
</dbReference>
<dbReference type="AlphaFoldDB" id="A0A840WXD1"/>
<dbReference type="InterPro" id="IPR011606">
    <property type="entry name" value="Brnchd-chn_aa_trnsp_permease"/>
</dbReference>
<dbReference type="GO" id="GO:1903785">
    <property type="term" value="P:L-valine transmembrane transport"/>
    <property type="evidence" value="ECO:0007669"/>
    <property type="project" value="TreeGrafter"/>
</dbReference>
<accession>A0A840WXD1</accession>
<feature type="transmembrane region" description="Helical" evidence="8">
    <location>
        <begin position="215"/>
        <end position="233"/>
    </location>
</feature>
<dbReference type="EMBL" id="JACIJS010000003">
    <property type="protein sequence ID" value="MBB5515014.1"/>
    <property type="molecule type" value="Genomic_DNA"/>
</dbReference>
<sequence>MSTPVKKERSALVEGMVDALPFILIVVPFALLFGVAATEAGLSLVETMSMTVLVIAGAAQFTALALMEEQAPTLIVVFTALAVNLRMVLYSASIAPHLGKAKLWQRAVVAYFLVDQSYAMSQIRFDKQPQEPLARKLAYFAGLMIPVAPLWYAGTYVGAVVGEAIPPEFALDFAVPITFLSMVAPMLRSLPHLVAAFVSVAGTLALIWVPYSMGLLIAAVFAMGAGAMTELWMDRRKGAAA</sequence>
<dbReference type="RefSeq" id="WP_221229279.1">
    <property type="nucleotide sequence ID" value="NZ_JACIJS010000003.1"/>
</dbReference>
<dbReference type="PANTHER" id="PTHR34979">
    <property type="entry name" value="INNER MEMBRANE PROTEIN YGAZ"/>
    <property type="match status" value="1"/>
</dbReference>
<evidence type="ECO:0000256" key="5">
    <source>
        <dbReference type="ARBA" id="ARBA00022692"/>
    </source>
</evidence>
<evidence type="ECO:0000256" key="7">
    <source>
        <dbReference type="ARBA" id="ARBA00023136"/>
    </source>
</evidence>
<keyword evidence="3" id="KW-0813">Transport</keyword>